<dbReference type="EMBL" id="VSSQ01033912">
    <property type="protein sequence ID" value="MPM85674.1"/>
    <property type="molecule type" value="Genomic_DNA"/>
</dbReference>
<dbReference type="AlphaFoldDB" id="A0A645D8N9"/>
<comment type="caution">
    <text evidence="1">The sequence shown here is derived from an EMBL/GenBank/DDBJ whole genome shotgun (WGS) entry which is preliminary data.</text>
</comment>
<gene>
    <name evidence="1" type="ORF">SDC9_132755</name>
</gene>
<protein>
    <submittedName>
        <fullName evidence="1">Uncharacterized protein</fullName>
    </submittedName>
</protein>
<name>A0A645D8N9_9ZZZZ</name>
<evidence type="ECO:0000313" key="1">
    <source>
        <dbReference type="EMBL" id="MPM85674.1"/>
    </source>
</evidence>
<accession>A0A645D8N9</accession>
<sequence length="231" mass="25970">MDGMTSRIPPNSRKRYISVPPRAARVKPVLARQTKRVLHTVYAVDVRFVRLHAVRRSHVVGEDQLHRPPLLGPRNLARTEVDFDIEPLLPVVTEVAEHVLLLLIHDFKLAVNQRRMFAPERDERLIRTPCGGFVLHLRVCVALVLIANADPGLVLGEAAVCSARPLHRRSGMVARAVEHGLERGLRGCACGNQLFVLIQALDVPQFADARKRNVHRPQFLPLIEKHRSARG</sequence>
<proteinExistence type="predicted"/>
<organism evidence="1">
    <name type="scientific">bioreactor metagenome</name>
    <dbReference type="NCBI Taxonomy" id="1076179"/>
    <lineage>
        <taxon>unclassified sequences</taxon>
        <taxon>metagenomes</taxon>
        <taxon>ecological metagenomes</taxon>
    </lineage>
</organism>
<reference evidence="1" key="1">
    <citation type="submission" date="2019-08" db="EMBL/GenBank/DDBJ databases">
        <authorList>
            <person name="Kucharzyk K."/>
            <person name="Murdoch R.W."/>
            <person name="Higgins S."/>
            <person name="Loffler F."/>
        </authorList>
    </citation>
    <scope>NUCLEOTIDE SEQUENCE</scope>
</reference>